<dbReference type="PROSITE" id="PS00171">
    <property type="entry name" value="TIM_1"/>
    <property type="match status" value="1"/>
</dbReference>
<dbReference type="SUPFAM" id="SSF51351">
    <property type="entry name" value="Triosephosphate isomerase (TIM)"/>
    <property type="match status" value="1"/>
</dbReference>
<sequence length="251" mass="26213">MRRKLVAGNWKLHGSRAFALDLVGAIATGLPAGDGAEVVILPPLPYLGELIEDFEATPLRFGAQDVSANEKGAFTGEVSAGMLVDIGARYGLVGHSERRQYHGESDALIARKFETAKRAGLVPILCVGESLHEREAGQTEYRIETQLAAIFDHCGPQAFAGAIIAYEPVWAIGTGRTATPDQAQAVHAFIRGEVAARDATIAGSLSILYGGSCKPDNAAELFSQPDVDGGLIGGASLVASDFLAIVAAARG</sequence>
<comment type="similarity">
    <text evidence="2 7 8">Belongs to the triosephosphate isomerase family.</text>
</comment>
<dbReference type="CDD" id="cd00311">
    <property type="entry name" value="TIM"/>
    <property type="match status" value="1"/>
</dbReference>
<feature type="binding site" evidence="7">
    <location>
        <begin position="9"/>
        <end position="11"/>
    </location>
    <ligand>
        <name>substrate</name>
    </ligand>
</feature>
<comment type="subcellular location">
    <subcellularLocation>
        <location evidence="7 8">Cytoplasm</location>
    </subcellularLocation>
</comment>
<comment type="pathway">
    <text evidence="1">Carbohydrate metabolism; erythritol degradation.</text>
</comment>
<dbReference type="PANTHER" id="PTHR21139:SF42">
    <property type="entry name" value="TRIOSEPHOSPHATE ISOMERASE"/>
    <property type="match status" value="1"/>
</dbReference>
<organism evidence="10 11">
    <name type="scientific">Lysobacter brunescens</name>
    <dbReference type="NCBI Taxonomy" id="262323"/>
    <lineage>
        <taxon>Bacteria</taxon>
        <taxon>Pseudomonadati</taxon>
        <taxon>Pseudomonadota</taxon>
        <taxon>Gammaproteobacteria</taxon>
        <taxon>Lysobacterales</taxon>
        <taxon>Lysobacteraceae</taxon>
        <taxon>Lysobacter</taxon>
    </lineage>
</organism>
<dbReference type="EMBL" id="JBHTIF010000002">
    <property type="protein sequence ID" value="MFD0726461.1"/>
    <property type="molecule type" value="Genomic_DNA"/>
</dbReference>
<dbReference type="NCBIfam" id="TIGR00419">
    <property type="entry name" value="tim"/>
    <property type="match status" value="1"/>
</dbReference>
<keyword evidence="5 7" id="KW-0324">Glycolysis</keyword>
<name>A0ABW2YDL0_9GAMM</name>
<dbReference type="Proteomes" id="UP001597110">
    <property type="component" value="Unassembled WGS sequence"/>
</dbReference>
<dbReference type="InterPro" id="IPR020861">
    <property type="entry name" value="Triosephosphate_isomerase_AS"/>
</dbReference>
<dbReference type="Pfam" id="PF00121">
    <property type="entry name" value="TIM"/>
    <property type="match status" value="1"/>
</dbReference>
<dbReference type="InterPro" id="IPR013785">
    <property type="entry name" value="Aldolase_TIM"/>
</dbReference>
<feature type="binding site" evidence="7">
    <location>
        <begin position="233"/>
        <end position="234"/>
    </location>
    <ligand>
        <name>substrate</name>
    </ligand>
</feature>
<dbReference type="GO" id="GO:0004807">
    <property type="term" value="F:triose-phosphate isomerase activity"/>
    <property type="evidence" value="ECO:0007669"/>
    <property type="project" value="UniProtKB-EC"/>
</dbReference>
<dbReference type="HAMAP" id="MF_00147_B">
    <property type="entry name" value="TIM_B"/>
    <property type="match status" value="1"/>
</dbReference>
<comment type="pathway">
    <text evidence="7 8">Carbohydrate degradation; glycolysis; D-glyceraldehyde 3-phosphate from glycerone phosphate: step 1/1.</text>
</comment>
<proteinExistence type="inferred from homology"/>
<dbReference type="RefSeq" id="WP_386824370.1">
    <property type="nucleotide sequence ID" value="NZ_JBHTIF010000002.1"/>
</dbReference>
<evidence type="ECO:0000313" key="10">
    <source>
        <dbReference type="EMBL" id="MFD0726461.1"/>
    </source>
</evidence>
<evidence type="ECO:0000256" key="9">
    <source>
        <dbReference type="SAM" id="SignalP"/>
    </source>
</evidence>
<feature type="active site" description="Proton acceptor" evidence="7">
    <location>
        <position position="167"/>
    </location>
</feature>
<gene>
    <name evidence="7 10" type="primary">tpiA</name>
    <name evidence="10" type="ORF">ACFQ0E_12735</name>
</gene>
<comment type="caution">
    <text evidence="10">The sequence shown here is derived from an EMBL/GenBank/DDBJ whole genome shotgun (WGS) entry which is preliminary data.</text>
</comment>
<feature type="chain" id="PRO_5047108297" description="Triosephosphate isomerase" evidence="9">
    <location>
        <begin position="20"/>
        <end position="251"/>
    </location>
</feature>
<evidence type="ECO:0000256" key="6">
    <source>
        <dbReference type="ARBA" id="ARBA00023235"/>
    </source>
</evidence>
<protein>
    <recommendedName>
        <fullName evidence="7 8">Triosephosphate isomerase</fullName>
        <shortName evidence="7">TIM</shortName>
        <shortName evidence="7">TPI</shortName>
        <ecNumber evidence="7 8">5.3.1.1</ecNumber>
    </recommendedName>
    <alternativeName>
        <fullName evidence="7">Triose-phosphate isomerase</fullName>
    </alternativeName>
</protein>
<evidence type="ECO:0000313" key="11">
    <source>
        <dbReference type="Proteomes" id="UP001597110"/>
    </source>
</evidence>
<comment type="function">
    <text evidence="7">Involved in the gluconeogenesis. Catalyzes stereospecifically the conversion of dihydroxyacetone phosphate (DHAP) to D-glyceraldehyde-3-phosphate (G3P).</text>
</comment>
<evidence type="ECO:0000256" key="3">
    <source>
        <dbReference type="ARBA" id="ARBA00022432"/>
    </source>
</evidence>
<keyword evidence="3 7" id="KW-0312">Gluconeogenesis</keyword>
<keyword evidence="11" id="KW-1185">Reference proteome</keyword>
<comment type="subunit">
    <text evidence="7 8">Homodimer.</text>
</comment>
<evidence type="ECO:0000256" key="7">
    <source>
        <dbReference type="HAMAP-Rule" id="MF_00147"/>
    </source>
</evidence>
<comment type="pathway">
    <text evidence="7 8">Carbohydrate biosynthesis; gluconeogenesis.</text>
</comment>
<feature type="binding site" evidence="7">
    <location>
        <position position="173"/>
    </location>
    <ligand>
        <name>substrate</name>
    </ligand>
</feature>
<keyword evidence="4 7" id="KW-0963">Cytoplasm</keyword>
<evidence type="ECO:0000256" key="8">
    <source>
        <dbReference type="RuleBase" id="RU363013"/>
    </source>
</evidence>
<dbReference type="InterPro" id="IPR022896">
    <property type="entry name" value="TrioseP_Isoase_bac/euk"/>
</dbReference>
<evidence type="ECO:0000256" key="5">
    <source>
        <dbReference type="ARBA" id="ARBA00023152"/>
    </source>
</evidence>
<reference evidence="11" key="1">
    <citation type="journal article" date="2019" name="Int. J. Syst. Evol. Microbiol.">
        <title>The Global Catalogue of Microorganisms (GCM) 10K type strain sequencing project: providing services to taxonomists for standard genome sequencing and annotation.</title>
        <authorList>
            <consortium name="The Broad Institute Genomics Platform"/>
            <consortium name="The Broad Institute Genome Sequencing Center for Infectious Disease"/>
            <person name="Wu L."/>
            <person name="Ma J."/>
        </authorList>
    </citation>
    <scope>NUCLEOTIDE SEQUENCE [LARGE SCALE GENOMIC DNA]</scope>
    <source>
        <strain evidence="11">CCUG 55585</strain>
    </source>
</reference>
<feature type="active site" description="Electrophile" evidence="7">
    <location>
        <position position="95"/>
    </location>
</feature>
<feature type="binding site" evidence="7">
    <location>
        <position position="212"/>
    </location>
    <ligand>
        <name>substrate</name>
    </ligand>
</feature>
<keyword evidence="6 7" id="KW-0413">Isomerase</keyword>
<dbReference type="InterPro" id="IPR035990">
    <property type="entry name" value="TIM_sf"/>
</dbReference>
<dbReference type="PROSITE" id="PS51440">
    <property type="entry name" value="TIM_2"/>
    <property type="match status" value="1"/>
</dbReference>
<accession>A0ABW2YDL0</accession>
<comment type="catalytic activity">
    <reaction evidence="7 8">
        <text>D-glyceraldehyde 3-phosphate = dihydroxyacetone phosphate</text>
        <dbReference type="Rhea" id="RHEA:18585"/>
        <dbReference type="ChEBI" id="CHEBI:57642"/>
        <dbReference type="ChEBI" id="CHEBI:59776"/>
        <dbReference type="EC" id="5.3.1.1"/>
    </reaction>
</comment>
<dbReference type="EC" id="5.3.1.1" evidence="7 8"/>
<evidence type="ECO:0000256" key="2">
    <source>
        <dbReference type="ARBA" id="ARBA00007422"/>
    </source>
</evidence>
<evidence type="ECO:0000256" key="4">
    <source>
        <dbReference type="ARBA" id="ARBA00022490"/>
    </source>
</evidence>
<dbReference type="Gene3D" id="3.20.20.70">
    <property type="entry name" value="Aldolase class I"/>
    <property type="match status" value="1"/>
</dbReference>
<evidence type="ECO:0000256" key="1">
    <source>
        <dbReference type="ARBA" id="ARBA00004939"/>
    </source>
</evidence>
<dbReference type="InterPro" id="IPR000652">
    <property type="entry name" value="Triosephosphate_isomerase"/>
</dbReference>
<keyword evidence="9" id="KW-0732">Signal</keyword>
<feature type="signal peptide" evidence="9">
    <location>
        <begin position="1"/>
        <end position="19"/>
    </location>
</feature>
<dbReference type="PANTHER" id="PTHR21139">
    <property type="entry name" value="TRIOSEPHOSPHATE ISOMERASE"/>
    <property type="match status" value="1"/>
</dbReference>